<dbReference type="Pfam" id="PF02852">
    <property type="entry name" value="Pyr_redox_dim"/>
    <property type="match status" value="1"/>
</dbReference>
<dbReference type="Pfam" id="PF13686">
    <property type="entry name" value="DrsE_2"/>
    <property type="match status" value="1"/>
</dbReference>
<dbReference type="SUPFAM" id="SSF64307">
    <property type="entry name" value="SirA-like"/>
    <property type="match status" value="1"/>
</dbReference>
<keyword evidence="9" id="KW-1185">Reference proteome</keyword>
<dbReference type="PROSITE" id="PS01148">
    <property type="entry name" value="UPF0033"/>
    <property type="match status" value="1"/>
</dbReference>
<accession>A0A0L6TW05</accession>
<comment type="similarity">
    <text evidence="2">Belongs to the class-III pyridine nucleotide-disulfide oxidoreductase family.</text>
</comment>
<evidence type="ECO:0000313" key="8">
    <source>
        <dbReference type="EMBL" id="KNZ40444.1"/>
    </source>
</evidence>
<evidence type="ECO:0000256" key="3">
    <source>
        <dbReference type="ARBA" id="ARBA00022630"/>
    </source>
</evidence>
<evidence type="ECO:0000256" key="5">
    <source>
        <dbReference type="ARBA" id="ARBA00023002"/>
    </source>
</evidence>
<gene>
    <name evidence="8" type="ORF">AKG39_17670</name>
</gene>
<dbReference type="EMBL" id="LGYO01000061">
    <property type="protein sequence ID" value="KNZ40444.1"/>
    <property type="molecule type" value="Genomic_DNA"/>
</dbReference>
<dbReference type="PROSITE" id="PS50206">
    <property type="entry name" value="RHODANESE_3"/>
    <property type="match status" value="1"/>
</dbReference>
<comment type="cofactor">
    <cofactor evidence="1">
        <name>FAD</name>
        <dbReference type="ChEBI" id="CHEBI:57692"/>
    </cofactor>
</comment>
<dbReference type="GO" id="GO:0016491">
    <property type="term" value="F:oxidoreductase activity"/>
    <property type="evidence" value="ECO:0007669"/>
    <property type="project" value="UniProtKB-KW"/>
</dbReference>
<dbReference type="PATRIC" id="fig|52689.4.peg.3219"/>
<dbReference type="InterPro" id="IPR036873">
    <property type="entry name" value="Rhodanese-like_dom_sf"/>
</dbReference>
<dbReference type="STRING" id="52689.AKG39_17670"/>
<dbReference type="SUPFAM" id="SSF51905">
    <property type="entry name" value="FAD/NAD(P)-binding domain"/>
    <property type="match status" value="2"/>
</dbReference>
<comment type="caution">
    <text evidence="8">The sequence shown here is derived from an EMBL/GenBank/DDBJ whole genome shotgun (WGS) entry which is preliminary data.</text>
</comment>
<proteinExistence type="inferred from homology"/>
<dbReference type="InterPro" id="IPR004099">
    <property type="entry name" value="Pyr_nucl-diS_OxRdtase_dimer"/>
</dbReference>
<dbReference type="InterPro" id="IPR001763">
    <property type="entry name" value="Rhodanese-like_dom"/>
</dbReference>
<dbReference type="PANTHER" id="PTHR43429:SF1">
    <property type="entry name" value="NAD(P)H SULFUR OXIDOREDUCTASE (COA-DEPENDENT)"/>
    <property type="match status" value="1"/>
</dbReference>
<dbReference type="PRINTS" id="PR00411">
    <property type="entry name" value="PNDRDTASEI"/>
</dbReference>
<dbReference type="SUPFAM" id="SSF55424">
    <property type="entry name" value="FAD/NAD-linked reductases, dimerisation (C-terminal) domain"/>
    <property type="match status" value="1"/>
</dbReference>
<keyword evidence="3" id="KW-0285">Flavoprotein</keyword>
<reference evidence="9" key="1">
    <citation type="submission" date="2015-07" db="EMBL/GenBank/DDBJ databases">
        <title>Draft genome sequence of Acetobacterium bakii DSM 8293, a potential psychrophilic chemical producer through syngas fermentation.</title>
        <authorList>
            <person name="Song Y."/>
            <person name="Hwang S."/>
            <person name="Cho B.-K."/>
        </authorList>
    </citation>
    <scope>NUCLEOTIDE SEQUENCE [LARGE SCALE GENOMIC DNA]</scope>
    <source>
        <strain evidence="9">DSM 8239</strain>
    </source>
</reference>
<keyword evidence="5" id="KW-0560">Oxidoreductase</keyword>
<dbReference type="InterPro" id="IPR050260">
    <property type="entry name" value="FAD-bd_OxRdtase"/>
</dbReference>
<dbReference type="RefSeq" id="WP_050741724.1">
    <property type="nucleotide sequence ID" value="NZ_LGYO01000061.1"/>
</dbReference>
<dbReference type="Gene3D" id="3.50.50.60">
    <property type="entry name" value="FAD/NAD(P)-binding domain"/>
    <property type="match status" value="2"/>
</dbReference>
<dbReference type="InterPro" id="IPR001455">
    <property type="entry name" value="TusA-like"/>
</dbReference>
<evidence type="ECO:0000256" key="1">
    <source>
        <dbReference type="ARBA" id="ARBA00001974"/>
    </source>
</evidence>
<dbReference type="InterPro" id="IPR023753">
    <property type="entry name" value="FAD/NAD-binding_dom"/>
</dbReference>
<dbReference type="Pfam" id="PF00581">
    <property type="entry name" value="Rhodanese"/>
    <property type="match status" value="1"/>
</dbReference>
<dbReference type="SUPFAM" id="SSF52821">
    <property type="entry name" value="Rhodanese/Cell cycle control phosphatase"/>
    <property type="match status" value="1"/>
</dbReference>
<evidence type="ECO:0000259" key="7">
    <source>
        <dbReference type="PROSITE" id="PS50206"/>
    </source>
</evidence>
<dbReference type="Pfam" id="PF07992">
    <property type="entry name" value="Pyr_redox_2"/>
    <property type="match status" value="1"/>
</dbReference>
<protein>
    <submittedName>
        <fullName evidence="8">Pyridine nucleotide-disulfide oxidoreductase</fullName>
    </submittedName>
</protein>
<dbReference type="InterPro" id="IPR016156">
    <property type="entry name" value="FAD/NAD-linked_Rdtase_dimer_sf"/>
</dbReference>
<dbReference type="PRINTS" id="PR00368">
    <property type="entry name" value="FADPNR"/>
</dbReference>
<dbReference type="InterPro" id="IPR027396">
    <property type="entry name" value="DsrEFH-like"/>
</dbReference>
<keyword evidence="4" id="KW-0274">FAD</keyword>
<evidence type="ECO:0000256" key="2">
    <source>
        <dbReference type="ARBA" id="ARBA00009130"/>
    </source>
</evidence>
<dbReference type="InterPro" id="IPR036868">
    <property type="entry name" value="TusA-like_sf"/>
</dbReference>
<dbReference type="Gene3D" id="3.40.1260.10">
    <property type="entry name" value="DsrEFH-like"/>
    <property type="match status" value="1"/>
</dbReference>
<keyword evidence="6" id="KW-0676">Redox-active center</keyword>
<dbReference type="Pfam" id="PF01206">
    <property type="entry name" value="TusA"/>
    <property type="match status" value="1"/>
</dbReference>
<name>A0A0L6TW05_9FIRM</name>
<dbReference type="SMART" id="SM00450">
    <property type="entry name" value="RHOD"/>
    <property type="match status" value="1"/>
</dbReference>
<dbReference type="Proteomes" id="UP000036873">
    <property type="component" value="Unassembled WGS sequence"/>
</dbReference>
<evidence type="ECO:0000256" key="6">
    <source>
        <dbReference type="ARBA" id="ARBA00023284"/>
    </source>
</evidence>
<dbReference type="InterPro" id="IPR036188">
    <property type="entry name" value="FAD/NAD-bd_sf"/>
</dbReference>
<dbReference type="Gene3D" id="3.30.110.40">
    <property type="entry name" value="TusA-like domain"/>
    <property type="match status" value="1"/>
</dbReference>
<organism evidence="8 9">
    <name type="scientific">Acetobacterium bakii</name>
    <dbReference type="NCBI Taxonomy" id="52689"/>
    <lineage>
        <taxon>Bacteria</taxon>
        <taxon>Bacillati</taxon>
        <taxon>Bacillota</taxon>
        <taxon>Clostridia</taxon>
        <taxon>Eubacteriales</taxon>
        <taxon>Eubacteriaceae</taxon>
        <taxon>Acetobacterium</taxon>
    </lineage>
</organism>
<dbReference type="AlphaFoldDB" id="A0A0L6TW05"/>
<dbReference type="PANTHER" id="PTHR43429">
    <property type="entry name" value="PYRIDINE NUCLEOTIDE-DISULFIDE OXIDOREDUCTASE DOMAIN-CONTAINING"/>
    <property type="match status" value="1"/>
</dbReference>
<evidence type="ECO:0000256" key="4">
    <source>
        <dbReference type="ARBA" id="ARBA00022827"/>
    </source>
</evidence>
<dbReference type="SUPFAM" id="SSF75169">
    <property type="entry name" value="DsrEFH-like"/>
    <property type="match status" value="1"/>
</dbReference>
<sequence length="833" mass="90382">MKKILIVGGVAGGATAAARLRRLSEEDEIILFERDEYISFANCGLPYYIGGVIQDRQKLLVQTVEGMSKRFNLDIRNFSEVIALHPEKNTVEVKNHKTGETYTETYDKIILSPGAKPIKPPIPGLAEADNVLTLRNIPDTDKIKALLANKKPKRAVVIGGGFIGIEMAENLQELGLNVTVVEKMNQVLKPLDFEMAQLIHQEINANCVNLILGDGVDHFQKQGKEVVLESGMILETDLTILSIGVVPENGLAKNANLKLGPRGHIVTSPDYEVMDGTTGKIYPDVFAIGDVVEVIDFVDKTQTAIALAWPANRQGRVVADFINGLKTINTGIQGTAVAKVFNKVVATTGNNAAQLDMKKIDYQIVLAQRANHAGYYPNSSNLALKVLYDPKTLRILGAQAVGQEGTEKRIDVIATAMKLNATILDLQDFELCYAPPFSSAKDPVNIVGYIASNIEEKIYKTAEWFEIDEIIEKGGFLLDVRTPMEVSAGAIKGSVNIELDQLRDRISEISISKDTPIYVTCQVGQRAYLGIRILQGNGFTNIYNLTGGYSVYKTAHYKLAKTDFTVGVCIPEEDQSDLGDVDQGGSATDKIKKKVDVTGLQCPGPLMATYEAMKSVDPGDLVEITATDFGFVSDIKSWCETNGHTLVSQENSGKKFVSLIRKGDAGTSCSLLPAVSTQQNATLVVFSGELDKVLASMIIAQGAAAQGKNVTLFFTFWGLNALRKNDGKGRNKTFIEKMFGAMMPKGAKKLPLSTMNMMGAGSAMIKGIMKKKNVDDLDTMIAKAQKAGVRFIACTMSMDLMGIKEEELIPGIEFAGVGTYIASNENAGTTLFV</sequence>
<dbReference type="InterPro" id="IPR032836">
    <property type="entry name" value="DsrE2-like"/>
</dbReference>
<dbReference type="OrthoDB" id="9802028at2"/>
<dbReference type="Gene3D" id="3.40.250.10">
    <property type="entry name" value="Rhodanese-like domain"/>
    <property type="match status" value="1"/>
</dbReference>
<feature type="domain" description="Rhodanese" evidence="7">
    <location>
        <begin position="471"/>
        <end position="561"/>
    </location>
</feature>
<evidence type="ECO:0000313" key="9">
    <source>
        <dbReference type="Proteomes" id="UP000036873"/>
    </source>
</evidence>